<dbReference type="Gene3D" id="1.10.1470.10">
    <property type="entry name" value="YjbJ"/>
    <property type="match status" value="1"/>
</dbReference>
<sequence length="67" mass="7403">MSEKQDKLIGKAKEMAGKLTGNEKLEAEGKTQNAKGTVKDKADEVKRSVEGTVKGLRDDKRDNPMDR</sequence>
<dbReference type="Pfam" id="PF05532">
    <property type="entry name" value="CsbD"/>
    <property type="match status" value="1"/>
</dbReference>
<accession>A0A562VCP5</accession>
<dbReference type="Proteomes" id="UP000321617">
    <property type="component" value="Unassembled WGS sequence"/>
</dbReference>
<feature type="compositionally biased region" description="Basic and acidic residues" evidence="2">
    <location>
        <begin position="37"/>
        <end position="67"/>
    </location>
</feature>
<protein>
    <submittedName>
        <fullName evidence="4">CsbD-like protein</fullName>
    </submittedName>
</protein>
<evidence type="ECO:0000313" key="5">
    <source>
        <dbReference type="Proteomes" id="UP000321617"/>
    </source>
</evidence>
<proteinExistence type="inferred from homology"/>
<dbReference type="SUPFAM" id="SSF69047">
    <property type="entry name" value="Hypothetical protein YjbJ"/>
    <property type="match status" value="1"/>
</dbReference>
<gene>
    <name evidence="4" type="ORF">LX16_1360</name>
</gene>
<evidence type="ECO:0000313" key="4">
    <source>
        <dbReference type="EMBL" id="TWJ15649.1"/>
    </source>
</evidence>
<evidence type="ECO:0000256" key="1">
    <source>
        <dbReference type="ARBA" id="ARBA00009129"/>
    </source>
</evidence>
<dbReference type="OrthoDB" id="3196802at2"/>
<evidence type="ECO:0000259" key="3">
    <source>
        <dbReference type="Pfam" id="PF05532"/>
    </source>
</evidence>
<feature type="compositionally biased region" description="Basic and acidic residues" evidence="2">
    <location>
        <begin position="1"/>
        <end position="29"/>
    </location>
</feature>
<name>A0A562VCP5_9ACTN</name>
<organism evidence="4 5">
    <name type="scientific">Stackebrandtia albiflava</name>
    <dbReference type="NCBI Taxonomy" id="406432"/>
    <lineage>
        <taxon>Bacteria</taxon>
        <taxon>Bacillati</taxon>
        <taxon>Actinomycetota</taxon>
        <taxon>Actinomycetes</taxon>
        <taxon>Glycomycetales</taxon>
        <taxon>Glycomycetaceae</taxon>
        <taxon>Stackebrandtia</taxon>
    </lineage>
</organism>
<comment type="caution">
    <text evidence="4">The sequence shown here is derived from an EMBL/GenBank/DDBJ whole genome shotgun (WGS) entry which is preliminary data.</text>
</comment>
<dbReference type="InterPro" id="IPR036629">
    <property type="entry name" value="YjbJ_sf"/>
</dbReference>
<evidence type="ECO:0000256" key="2">
    <source>
        <dbReference type="SAM" id="MobiDB-lite"/>
    </source>
</evidence>
<dbReference type="RefSeq" id="WP_147134688.1">
    <property type="nucleotide sequence ID" value="NZ_BAABIJ010000001.1"/>
</dbReference>
<reference evidence="4 5" key="1">
    <citation type="journal article" date="2013" name="Stand. Genomic Sci.">
        <title>Genomic Encyclopedia of Type Strains, Phase I: The one thousand microbial genomes (KMG-I) project.</title>
        <authorList>
            <person name="Kyrpides N.C."/>
            <person name="Woyke T."/>
            <person name="Eisen J.A."/>
            <person name="Garrity G."/>
            <person name="Lilburn T.G."/>
            <person name="Beck B.J."/>
            <person name="Whitman W.B."/>
            <person name="Hugenholtz P."/>
            <person name="Klenk H.P."/>
        </authorList>
    </citation>
    <scope>NUCLEOTIDE SEQUENCE [LARGE SCALE GENOMIC DNA]</scope>
    <source>
        <strain evidence="4 5">DSM 45044</strain>
    </source>
</reference>
<keyword evidence="5" id="KW-1185">Reference proteome</keyword>
<feature type="domain" description="CsbD-like" evidence="3">
    <location>
        <begin position="3"/>
        <end position="50"/>
    </location>
</feature>
<feature type="region of interest" description="Disordered" evidence="2">
    <location>
        <begin position="1"/>
        <end position="67"/>
    </location>
</feature>
<dbReference type="AlphaFoldDB" id="A0A562VCP5"/>
<dbReference type="InterPro" id="IPR008462">
    <property type="entry name" value="CsbD"/>
</dbReference>
<dbReference type="EMBL" id="VLLL01000005">
    <property type="protein sequence ID" value="TWJ15649.1"/>
    <property type="molecule type" value="Genomic_DNA"/>
</dbReference>
<comment type="similarity">
    <text evidence="1">Belongs to the UPF0337 (CsbD) family.</text>
</comment>